<dbReference type="Proteomes" id="UP000092460">
    <property type="component" value="Unassembled WGS sequence"/>
</dbReference>
<dbReference type="VEuPathDB" id="VectorBase:GPPI039115"/>
<name>A0A1B0BSC4_9MUSC</name>
<accession>A0A1B0BSC4</accession>
<proteinExistence type="predicted"/>
<evidence type="ECO:0000313" key="1">
    <source>
        <dbReference type="EnsemblMetazoa" id="GPPI039115-PA"/>
    </source>
</evidence>
<dbReference type="EnsemblMetazoa" id="GPPI039115-RA">
    <property type="protein sequence ID" value="GPPI039115-PA"/>
    <property type="gene ID" value="GPPI039115"/>
</dbReference>
<dbReference type="EMBL" id="JXJN01019661">
    <property type="status" value="NOT_ANNOTATED_CDS"/>
    <property type="molecule type" value="Genomic_DNA"/>
</dbReference>
<evidence type="ECO:0000313" key="2">
    <source>
        <dbReference type="Proteomes" id="UP000092460"/>
    </source>
</evidence>
<keyword evidence="2" id="KW-1185">Reference proteome</keyword>
<reference evidence="1" key="2">
    <citation type="submission" date="2020-05" db="UniProtKB">
        <authorList>
            <consortium name="EnsemblMetazoa"/>
        </authorList>
    </citation>
    <scope>IDENTIFICATION</scope>
    <source>
        <strain evidence="1">IAEA</strain>
    </source>
</reference>
<dbReference type="AlphaFoldDB" id="A0A1B0BSC4"/>
<protein>
    <submittedName>
        <fullName evidence="1">Uncharacterized protein</fullName>
    </submittedName>
</protein>
<sequence length="204" mass="21974">MANNVVLLVSFLENMSLPTKPVGLLGLTKNKTENPAGFLNTSEMFYKKATLTPALKRCFREPRLLSLLGVDKLMERGVVQNLIGSGFANNSTGREVTIVFVVLVVDTRLNSVVLLMICIGVVGVEGELGRLLESTEANRTVSIFLRCSVSKVIEDVIVAVVPVGVKLVSCRGLERLFGKGGLADDLPLVLEVLRSFTVGVDGDI</sequence>
<organism evidence="1 2">
    <name type="scientific">Glossina palpalis gambiensis</name>
    <dbReference type="NCBI Taxonomy" id="67801"/>
    <lineage>
        <taxon>Eukaryota</taxon>
        <taxon>Metazoa</taxon>
        <taxon>Ecdysozoa</taxon>
        <taxon>Arthropoda</taxon>
        <taxon>Hexapoda</taxon>
        <taxon>Insecta</taxon>
        <taxon>Pterygota</taxon>
        <taxon>Neoptera</taxon>
        <taxon>Endopterygota</taxon>
        <taxon>Diptera</taxon>
        <taxon>Brachycera</taxon>
        <taxon>Muscomorpha</taxon>
        <taxon>Hippoboscoidea</taxon>
        <taxon>Glossinidae</taxon>
        <taxon>Glossina</taxon>
    </lineage>
</organism>
<reference evidence="2" key="1">
    <citation type="submission" date="2015-01" db="EMBL/GenBank/DDBJ databases">
        <authorList>
            <person name="Aksoy S."/>
            <person name="Warren W."/>
            <person name="Wilson R.K."/>
        </authorList>
    </citation>
    <scope>NUCLEOTIDE SEQUENCE [LARGE SCALE GENOMIC DNA]</scope>
    <source>
        <strain evidence="2">IAEA</strain>
    </source>
</reference>